<sequence>MSEKSALHVRASPSIVFLNVQLPRKFLILIAVGSDAAQALTPSSQTHLHAQAEDRRIVCGYSESGILECRFLVSHFVIDKRDYRWQSRDVVAGGS</sequence>
<reference evidence="1 2" key="1">
    <citation type="journal article" date="2016" name="Front. Microbiol.">
        <title>Fuerstia marisgermanicae gen. nov., sp. nov., an Unusual Member of the Phylum Planctomycetes from the German Wadden Sea.</title>
        <authorList>
            <person name="Kohn T."/>
            <person name="Heuer A."/>
            <person name="Jogler M."/>
            <person name="Vollmers J."/>
            <person name="Boedeker C."/>
            <person name="Bunk B."/>
            <person name="Rast P."/>
            <person name="Borchert D."/>
            <person name="Glockner I."/>
            <person name="Freese H.M."/>
            <person name="Klenk H.P."/>
            <person name="Overmann J."/>
            <person name="Kaster A.K."/>
            <person name="Rohde M."/>
            <person name="Wiegand S."/>
            <person name="Jogler C."/>
        </authorList>
    </citation>
    <scope>NUCLEOTIDE SEQUENCE [LARGE SCALE GENOMIC DNA]</scope>
    <source>
        <strain evidence="1 2">NH11</strain>
    </source>
</reference>
<keyword evidence="2" id="KW-1185">Reference proteome</keyword>
<organism evidence="1 2">
    <name type="scientific">Fuerstiella marisgermanici</name>
    <dbReference type="NCBI Taxonomy" id="1891926"/>
    <lineage>
        <taxon>Bacteria</taxon>
        <taxon>Pseudomonadati</taxon>
        <taxon>Planctomycetota</taxon>
        <taxon>Planctomycetia</taxon>
        <taxon>Planctomycetales</taxon>
        <taxon>Planctomycetaceae</taxon>
        <taxon>Fuerstiella</taxon>
    </lineage>
</organism>
<name>A0A1P8WQT6_9PLAN</name>
<dbReference type="KEGG" id="fmr:Fuma_06092"/>
<protein>
    <submittedName>
        <fullName evidence="1">Uncharacterized protein</fullName>
    </submittedName>
</protein>
<gene>
    <name evidence="1" type="ORF">Fuma_06092</name>
</gene>
<dbReference type="AlphaFoldDB" id="A0A1P8WQT6"/>
<evidence type="ECO:0000313" key="1">
    <source>
        <dbReference type="EMBL" id="APZ96423.1"/>
    </source>
</evidence>
<dbReference type="Proteomes" id="UP000187735">
    <property type="component" value="Chromosome"/>
</dbReference>
<dbReference type="STRING" id="1891926.Fuma_06092"/>
<proteinExistence type="predicted"/>
<evidence type="ECO:0000313" key="2">
    <source>
        <dbReference type="Proteomes" id="UP000187735"/>
    </source>
</evidence>
<dbReference type="EMBL" id="CP017641">
    <property type="protein sequence ID" value="APZ96423.1"/>
    <property type="molecule type" value="Genomic_DNA"/>
</dbReference>
<accession>A0A1P8WQT6</accession>